<sequence>MSQNNYADLPLLALKSDLFSMEYPVFALDGKSKDPFSTEHKGVSIQITPSVLGRATVKDKEIIIFCLSRIMLLRNSGFEVSDTITFNGYEFLTAMGRNTSGKEYMQLETALRRLAGTRITTNYKIKNRRILEDVGLIQSFTSELDGREKLFSVTLADWLIDCTQTSYILTLNRHYHLLTKPFERRVYELCKKFCGAKHTFSISLDNVGKRLGLKGTNALLKRRLSALSHVLDYRIEVDNHLLRVFRDTKVGNQQLDSFKQNQLGK</sequence>
<comment type="caution">
    <text evidence="1">The sequence shown here is derived from an EMBL/GenBank/DDBJ whole genome shotgun (WGS) entry which is preliminary data.</text>
</comment>
<evidence type="ECO:0000313" key="2">
    <source>
        <dbReference type="Proteomes" id="UP001152485"/>
    </source>
</evidence>
<reference evidence="1 2" key="1">
    <citation type="submission" date="2022-07" db="EMBL/GenBank/DDBJ databases">
        <authorList>
            <person name="Criscuolo A."/>
        </authorList>
    </citation>
    <scope>NUCLEOTIDE SEQUENCE [LARGE SCALE GENOMIC DNA]</scope>
    <source>
        <strain evidence="2">CIP 111951</strain>
    </source>
</reference>
<dbReference type="EMBL" id="CAMAPD010000013">
    <property type="protein sequence ID" value="CAH9062337.1"/>
    <property type="molecule type" value="Genomic_DNA"/>
</dbReference>
<dbReference type="RefSeq" id="WP_261593959.1">
    <property type="nucleotide sequence ID" value="NZ_CAMAPD010000013.1"/>
</dbReference>
<dbReference type="Pfam" id="PF10134">
    <property type="entry name" value="RPA"/>
    <property type="match status" value="1"/>
</dbReference>
<evidence type="ECO:0008006" key="3">
    <source>
        <dbReference type="Google" id="ProtNLM"/>
    </source>
</evidence>
<dbReference type="Proteomes" id="UP001152485">
    <property type="component" value="Unassembled WGS sequence"/>
</dbReference>
<dbReference type="InterPro" id="IPR018777">
    <property type="entry name" value="Replication_initiator_prot_A"/>
</dbReference>
<evidence type="ECO:0000313" key="1">
    <source>
        <dbReference type="EMBL" id="CAH9062337.1"/>
    </source>
</evidence>
<protein>
    <recommendedName>
        <fullName evidence="3">Replication initiator protein A</fullName>
    </recommendedName>
</protein>
<name>A0ABN8UN10_9GAMM</name>
<organism evidence="1 2">
    <name type="scientific">Pseudoalteromonas holothuriae</name>
    <dbReference type="NCBI Taxonomy" id="2963714"/>
    <lineage>
        <taxon>Bacteria</taxon>
        <taxon>Pseudomonadati</taxon>
        <taxon>Pseudomonadota</taxon>
        <taxon>Gammaproteobacteria</taxon>
        <taxon>Alteromonadales</taxon>
        <taxon>Pseudoalteromonadaceae</taxon>
        <taxon>Pseudoalteromonas</taxon>
    </lineage>
</organism>
<accession>A0ABN8UN10</accession>
<gene>
    <name evidence="1" type="ORF">PSECIP111951_02669</name>
</gene>
<proteinExistence type="predicted"/>